<gene>
    <name evidence="6" type="ORF">WM2015_770</name>
</gene>
<comment type="subcellular location">
    <subcellularLocation>
        <location evidence="1">Cell membrane</location>
        <topology evidence="1">Multi-pass membrane protein</topology>
    </subcellularLocation>
</comment>
<proteinExistence type="predicted"/>
<name>A0A0K0XU42_9GAMM</name>
<dbReference type="GO" id="GO:0033228">
    <property type="term" value="P:cysteine export across plasma membrane"/>
    <property type="evidence" value="ECO:0007669"/>
    <property type="project" value="TreeGrafter"/>
</dbReference>
<dbReference type="InterPro" id="IPR001123">
    <property type="entry name" value="LeuE-type"/>
</dbReference>
<evidence type="ECO:0000256" key="3">
    <source>
        <dbReference type="ARBA" id="ARBA00022692"/>
    </source>
</evidence>
<dbReference type="Proteomes" id="UP000066624">
    <property type="component" value="Chromosome"/>
</dbReference>
<evidence type="ECO:0000256" key="1">
    <source>
        <dbReference type="ARBA" id="ARBA00004651"/>
    </source>
</evidence>
<dbReference type="GO" id="GO:0005886">
    <property type="term" value="C:plasma membrane"/>
    <property type="evidence" value="ECO:0007669"/>
    <property type="project" value="UniProtKB-SubCell"/>
</dbReference>
<dbReference type="PANTHER" id="PTHR30086">
    <property type="entry name" value="ARGININE EXPORTER PROTEIN ARGO"/>
    <property type="match status" value="1"/>
</dbReference>
<dbReference type="PATRIC" id="fig|1579979.3.peg.786"/>
<evidence type="ECO:0000256" key="5">
    <source>
        <dbReference type="ARBA" id="ARBA00023136"/>
    </source>
</evidence>
<dbReference type="RefSeq" id="WP_049724808.1">
    <property type="nucleotide sequence ID" value="NZ_CP012154.1"/>
</dbReference>
<keyword evidence="3" id="KW-0812">Transmembrane</keyword>
<dbReference type="AlphaFoldDB" id="A0A0K0XU42"/>
<keyword evidence="4" id="KW-1133">Transmembrane helix</keyword>
<evidence type="ECO:0000256" key="4">
    <source>
        <dbReference type="ARBA" id="ARBA00022989"/>
    </source>
</evidence>
<dbReference type="PANTHER" id="PTHR30086:SF20">
    <property type="entry name" value="ARGININE EXPORTER PROTEIN ARGO-RELATED"/>
    <property type="match status" value="1"/>
</dbReference>
<dbReference type="GO" id="GO:0015171">
    <property type="term" value="F:amino acid transmembrane transporter activity"/>
    <property type="evidence" value="ECO:0007669"/>
    <property type="project" value="TreeGrafter"/>
</dbReference>
<keyword evidence="5" id="KW-0472">Membrane</keyword>
<keyword evidence="2" id="KW-1003">Cell membrane</keyword>
<evidence type="ECO:0000256" key="2">
    <source>
        <dbReference type="ARBA" id="ARBA00022475"/>
    </source>
</evidence>
<keyword evidence="7" id="KW-1185">Reference proteome</keyword>
<evidence type="ECO:0000313" key="6">
    <source>
        <dbReference type="EMBL" id="AKS41151.1"/>
    </source>
</evidence>
<accession>A0A0K0XU42</accession>
<sequence length="199" mass="20577">MAEAVLALISATALLLGSPGPAPLALAGTSAAFGVRRGLPFLFGILVGLSVAILGASLGLAALFQAYPPARQIVQGLGAAYIAYVAFKIATAPVVQGDDGRENAAPRFIDGFILNLLNPKAYAAFLALFSQFLLPLAEPGTAFLATAIVCLLVATVVDVAWLLLGGIIGPLLKRPRSARMLRVLFAVLMVAALLWAILQ</sequence>
<dbReference type="OrthoDB" id="581870at2"/>
<protein>
    <submittedName>
        <fullName evidence="6">Lysine exporter protein (LYSE/YGGA)</fullName>
    </submittedName>
</protein>
<dbReference type="EMBL" id="CP012154">
    <property type="protein sequence ID" value="AKS41151.1"/>
    <property type="molecule type" value="Genomic_DNA"/>
</dbReference>
<organism evidence="6 7">
    <name type="scientific">Wenzhouxiangella marina</name>
    <dbReference type="NCBI Taxonomy" id="1579979"/>
    <lineage>
        <taxon>Bacteria</taxon>
        <taxon>Pseudomonadati</taxon>
        <taxon>Pseudomonadota</taxon>
        <taxon>Gammaproteobacteria</taxon>
        <taxon>Chromatiales</taxon>
        <taxon>Wenzhouxiangellaceae</taxon>
        <taxon>Wenzhouxiangella</taxon>
    </lineage>
</organism>
<dbReference type="Pfam" id="PF01810">
    <property type="entry name" value="LysE"/>
    <property type="match status" value="1"/>
</dbReference>
<dbReference type="KEGG" id="wma:WM2015_770"/>
<reference evidence="6 7" key="1">
    <citation type="submission" date="2015-07" db="EMBL/GenBank/DDBJ databases">
        <authorList>
            <person name="Noorani M."/>
        </authorList>
    </citation>
    <scope>NUCLEOTIDE SEQUENCE [LARGE SCALE GENOMIC DNA]</scope>
    <source>
        <strain evidence="6 7">KCTC 42284</strain>
    </source>
</reference>
<dbReference type="STRING" id="1579979.WM2015_770"/>
<evidence type="ECO:0000313" key="7">
    <source>
        <dbReference type="Proteomes" id="UP000066624"/>
    </source>
</evidence>